<dbReference type="GO" id="GO:0003690">
    <property type="term" value="F:double-stranded DNA binding"/>
    <property type="evidence" value="ECO:0007669"/>
    <property type="project" value="TreeGrafter"/>
</dbReference>
<dbReference type="PANTHER" id="PTHR13152">
    <property type="entry name" value="TFIIH, POLYPEPTIDE 4"/>
    <property type="match status" value="1"/>
</dbReference>
<evidence type="ECO:0000313" key="3">
    <source>
        <dbReference type="Proteomes" id="UP001057291"/>
    </source>
</evidence>
<dbReference type="EMBL" id="BOQE01000001">
    <property type="protein sequence ID" value="GIM48167.1"/>
    <property type="molecule type" value="Genomic_DNA"/>
</dbReference>
<dbReference type="Pfam" id="PF13625">
    <property type="entry name" value="Helicase_C_3"/>
    <property type="match status" value="1"/>
</dbReference>
<dbReference type="InterPro" id="IPR004598">
    <property type="entry name" value="TFIIH_p52/Tfb2"/>
</dbReference>
<name>A0AAV4LJY9_9BACL</name>
<dbReference type="AlphaFoldDB" id="A0AAV4LJY9"/>
<evidence type="ECO:0000259" key="1">
    <source>
        <dbReference type="Pfam" id="PF13625"/>
    </source>
</evidence>
<feature type="domain" description="Helicase XPB/Ssl2 N-terminal" evidence="1">
    <location>
        <begin position="373"/>
        <end position="487"/>
    </location>
</feature>
<evidence type="ECO:0000313" key="2">
    <source>
        <dbReference type="EMBL" id="GIM48167.1"/>
    </source>
</evidence>
<gene>
    <name evidence="2" type="ORF">DNHGIG_37160</name>
</gene>
<dbReference type="RefSeq" id="WP_282201070.1">
    <property type="nucleotide sequence ID" value="NZ_BOQE01000001.1"/>
</dbReference>
<dbReference type="InterPro" id="IPR032830">
    <property type="entry name" value="XPB/Ssl2_N"/>
</dbReference>
<sequence length="523" mass="61420">MRLADCLNSSDIQTLRAIAEHYQLDCSKSSKNALIQSILAHFHNRSFAERVLVAEEDLTFREMITQIMMDKRSYFSREEIVGLIRRMIGEGKEQESACMQRLLREGWLFRLGSTARHIFYVPEDVRKRMRHWLTQRMQQQVQRPVCPPIAYRDENMAIVRDTMTFLSYVARHDCRLTQDGVLFKRNQVAILSLMEIMEQPLGQVGWRFGYGRRFRDYPDRFSLIYDYCYARNLIIEHEDSCKLTCTPQTQEWMEDDDRDKIRDLFKYWRLTYRRPIPTLTTVLQRLSQAVGSDWVLVESLNELLLPHVNDYYYDNKQQVLEKRIYTMLVHLGLLCQGQLADGRAVIRLTDLGREILLEETIVEESPAQVHMPLIIQPNFEILLPGEEIGRLGWDLSQFSDVSKTGVMRIHRITKQSVYRAFQEGWTAKTILEFLGKHAGDQVPLNVVKQIQVWEKEYGKIVLYRSAILECRDQQVAVEMQTIPQIKEHVRGVLEGRYILVPEEQLACIAKHLQQLGYMPDLQL</sequence>
<dbReference type="Proteomes" id="UP001057291">
    <property type="component" value="Unassembled WGS sequence"/>
</dbReference>
<dbReference type="GO" id="GO:0001671">
    <property type="term" value="F:ATPase activator activity"/>
    <property type="evidence" value="ECO:0007669"/>
    <property type="project" value="InterPro"/>
</dbReference>
<protein>
    <recommendedName>
        <fullName evidence="1">Helicase XPB/Ssl2 N-terminal domain-containing protein</fullName>
    </recommendedName>
</protein>
<organism evidence="2 3">
    <name type="scientific">Collibacillus ludicampi</name>
    <dbReference type="NCBI Taxonomy" id="2771369"/>
    <lineage>
        <taxon>Bacteria</taxon>
        <taxon>Bacillati</taxon>
        <taxon>Bacillota</taxon>
        <taxon>Bacilli</taxon>
        <taxon>Bacillales</taxon>
        <taxon>Alicyclobacillaceae</taxon>
        <taxon>Collibacillus</taxon>
    </lineage>
</organism>
<comment type="caution">
    <text evidence="2">The sequence shown here is derived from an EMBL/GenBank/DDBJ whole genome shotgun (WGS) entry which is preliminary data.</text>
</comment>
<proteinExistence type="predicted"/>
<accession>A0AAV4LJY9</accession>
<keyword evidence="3" id="KW-1185">Reference proteome</keyword>
<dbReference type="PANTHER" id="PTHR13152:SF0">
    <property type="entry name" value="GENERAL TRANSCRIPTION FACTOR IIH SUBUNIT 4"/>
    <property type="match status" value="1"/>
</dbReference>
<dbReference type="GO" id="GO:0006289">
    <property type="term" value="P:nucleotide-excision repair"/>
    <property type="evidence" value="ECO:0007669"/>
    <property type="project" value="InterPro"/>
</dbReference>
<reference evidence="2" key="1">
    <citation type="journal article" date="2023" name="Int. J. Syst. Evol. Microbiol.">
        <title>Collibacillus ludicampi gen. nov., sp. nov., a new soil bacterium of the family Alicyclobacillaceae.</title>
        <authorList>
            <person name="Jojima T."/>
            <person name="Ioku Y."/>
            <person name="Fukuta Y."/>
            <person name="Shirasaka N."/>
            <person name="Matsumura Y."/>
            <person name="Mori M."/>
        </authorList>
    </citation>
    <scope>NUCLEOTIDE SEQUENCE</scope>
    <source>
        <strain evidence="2">TP075</strain>
    </source>
</reference>